<accession>A0AAW2LWJ4</accession>
<feature type="region of interest" description="Disordered" evidence="1">
    <location>
        <begin position="25"/>
        <end position="44"/>
    </location>
</feature>
<evidence type="ECO:0000313" key="2">
    <source>
        <dbReference type="EMBL" id="KAL0323550.1"/>
    </source>
</evidence>
<feature type="compositionally biased region" description="Basic and acidic residues" evidence="1">
    <location>
        <begin position="80"/>
        <end position="89"/>
    </location>
</feature>
<feature type="region of interest" description="Disordered" evidence="1">
    <location>
        <begin position="78"/>
        <end position="98"/>
    </location>
</feature>
<reference evidence="2" key="1">
    <citation type="submission" date="2020-06" db="EMBL/GenBank/DDBJ databases">
        <authorList>
            <person name="Li T."/>
            <person name="Hu X."/>
            <person name="Zhang T."/>
            <person name="Song X."/>
            <person name="Zhang H."/>
            <person name="Dai N."/>
            <person name="Sheng W."/>
            <person name="Hou X."/>
            <person name="Wei L."/>
        </authorList>
    </citation>
    <scope>NUCLEOTIDE SEQUENCE</scope>
    <source>
        <strain evidence="2">G01</strain>
        <tissue evidence="2">Leaf</tissue>
    </source>
</reference>
<dbReference type="AlphaFoldDB" id="A0AAW2LWJ4"/>
<evidence type="ECO:0000256" key="1">
    <source>
        <dbReference type="SAM" id="MobiDB-lite"/>
    </source>
</evidence>
<proteinExistence type="predicted"/>
<sequence length="109" mass="12444">MENLLMRSQKDIRIEESNASDLSLGVKRKGREEEKEIKKKEERKHVPPIGFAHYTTLNASRGEILVVAEQQGLIHQWPKKMKDNPRESNPKSIIVSTGIVGTRRKNAIT</sequence>
<reference evidence="2" key="2">
    <citation type="journal article" date="2024" name="Plant">
        <title>Genomic evolution and insights into agronomic trait innovations of Sesamum species.</title>
        <authorList>
            <person name="Miao H."/>
            <person name="Wang L."/>
            <person name="Qu L."/>
            <person name="Liu H."/>
            <person name="Sun Y."/>
            <person name="Le M."/>
            <person name="Wang Q."/>
            <person name="Wei S."/>
            <person name="Zheng Y."/>
            <person name="Lin W."/>
            <person name="Duan Y."/>
            <person name="Cao H."/>
            <person name="Xiong S."/>
            <person name="Wang X."/>
            <person name="Wei L."/>
            <person name="Li C."/>
            <person name="Ma Q."/>
            <person name="Ju M."/>
            <person name="Zhao R."/>
            <person name="Li G."/>
            <person name="Mu C."/>
            <person name="Tian Q."/>
            <person name="Mei H."/>
            <person name="Zhang T."/>
            <person name="Gao T."/>
            <person name="Zhang H."/>
        </authorList>
    </citation>
    <scope>NUCLEOTIDE SEQUENCE</scope>
    <source>
        <strain evidence="2">G01</strain>
    </source>
</reference>
<comment type="caution">
    <text evidence="2">The sequence shown here is derived from an EMBL/GenBank/DDBJ whole genome shotgun (WGS) entry which is preliminary data.</text>
</comment>
<name>A0AAW2LWJ4_9LAMI</name>
<feature type="compositionally biased region" description="Basic and acidic residues" evidence="1">
    <location>
        <begin position="30"/>
        <end position="44"/>
    </location>
</feature>
<gene>
    <name evidence="2" type="ORF">Sangu_1974300</name>
</gene>
<dbReference type="EMBL" id="JACGWK010000012">
    <property type="protein sequence ID" value="KAL0323550.1"/>
    <property type="molecule type" value="Genomic_DNA"/>
</dbReference>
<organism evidence="2">
    <name type="scientific">Sesamum angustifolium</name>
    <dbReference type="NCBI Taxonomy" id="2727405"/>
    <lineage>
        <taxon>Eukaryota</taxon>
        <taxon>Viridiplantae</taxon>
        <taxon>Streptophyta</taxon>
        <taxon>Embryophyta</taxon>
        <taxon>Tracheophyta</taxon>
        <taxon>Spermatophyta</taxon>
        <taxon>Magnoliopsida</taxon>
        <taxon>eudicotyledons</taxon>
        <taxon>Gunneridae</taxon>
        <taxon>Pentapetalae</taxon>
        <taxon>asterids</taxon>
        <taxon>lamiids</taxon>
        <taxon>Lamiales</taxon>
        <taxon>Pedaliaceae</taxon>
        <taxon>Sesamum</taxon>
    </lineage>
</organism>
<protein>
    <submittedName>
        <fullName evidence="2">Uncharacterized protein</fullName>
    </submittedName>
</protein>